<name>A0ABN9W6J2_9DINO</name>
<keyword evidence="3" id="KW-1185">Reference proteome</keyword>
<organism evidence="2 3">
    <name type="scientific">Prorocentrum cordatum</name>
    <dbReference type="NCBI Taxonomy" id="2364126"/>
    <lineage>
        <taxon>Eukaryota</taxon>
        <taxon>Sar</taxon>
        <taxon>Alveolata</taxon>
        <taxon>Dinophyceae</taxon>
        <taxon>Prorocentrales</taxon>
        <taxon>Prorocentraceae</taxon>
        <taxon>Prorocentrum</taxon>
    </lineage>
</organism>
<accession>A0ABN9W6J2</accession>
<reference evidence="2" key="1">
    <citation type="submission" date="2023-10" db="EMBL/GenBank/DDBJ databases">
        <authorList>
            <person name="Chen Y."/>
            <person name="Shah S."/>
            <person name="Dougan E. K."/>
            <person name="Thang M."/>
            <person name="Chan C."/>
        </authorList>
    </citation>
    <scope>NUCLEOTIDE SEQUENCE [LARGE SCALE GENOMIC DNA]</scope>
</reference>
<dbReference type="EMBL" id="CAUYUJ010018225">
    <property type="protein sequence ID" value="CAK0881755.1"/>
    <property type="molecule type" value="Genomic_DNA"/>
</dbReference>
<feature type="transmembrane region" description="Helical" evidence="1">
    <location>
        <begin position="39"/>
        <end position="58"/>
    </location>
</feature>
<keyword evidence="1" id="KW-0812">Transmembrane</keyword>
<keyword evidence="1" id="KW-0472">Membrane</keyword>
<evidence type="ECO:0000313" key="2">
    <source>
        <dbReference type="EMBL" id="CAK0881755.1"/>
    </source>
</evidence>
<sequence length="108" mass="11798">MSGCAAAAAQRGRTWIFQTSFSLLVMWIAPTVSRAQRGGLLATALLESGFVMFLLASSPLLRSLAMSQVLFLNARLFGFLEIFLMTQEKGDCLADGVAFLIFHQDTSF</sequence>
<comment type="caution">
    <text evidence="2">The sequence shown here is derived from an EMBL/GenBank/DDBJ whole genome shotgun (WGS) entry which is preliminary data.</text>
</comment>
<evidence type="ECO:0000256" key="1">
    <source>
        <dbReference type="SAM" id="Phobius"/>
    </source>
</evidence>
<feature type="transmembrane region" description="Helical" evidence="1">
    <location>
        <begin position="15"/>
        <end position="32"/>
    </location>
</feature>
<evidence type="ECO:0000313" key="3">
    <source>
        <dbReference type="Proteomes" id="UP001189429"/>
    </source>
</evidence>
<proteinExistence type="predicted"/>
<protein>
    <submittedName>
        <fullName evidence="2">Uncharacterized protein</fullName>
    </submittedName>
</protein>
<dbReference type="Proteomes" id="UP001189429">
    <property type="component" value="Unassembled WGS sequence"/>
</dbReference>
<keyword evidence="1" id="KW-1133">Transmembrane helix</keyword>
<gene>
    <name evidence="2" type="ORF">PCOR1329_LOCUS64492</name>
</gene>